<dbReference type="PANTHER" id="PTHR33164">
    <property type="entry name" value="TRANSCRIPTIONAL REGULATOR, MARR FAMILY"/>
    <property type="match status" value="1"/>
</dbReference>
<evidence type="ECO:0000313" key="2">
    <source>
        <dbReference type="EMBL" id="NEN05898.1"/>
    </source>
</evidence>
<dbReference type="Pfam" id="PF12802">
    <property type="entry name" value="MarR_2"/>
    <property type="match status" value="1"/>
</dbReference>
<feature type="domain" description="HTH marR-type" evidence="1">
    <location>
        <begin position="20"/>
        <end position="155"/>
    </location>
</feature>
<sequence length="170" mass="18415">MAGTQRHAPSATTQRLTDDELAVWRSLLDTTTELRRLLSAKLQEVGLSSGDYSVLLALIEAPGNALRSSELATAIDWERSRLSHHLGRMERRGLLRRDDCPGDNRGALVVITADGSSALRRASGPHLRAVKRFFADALEPHQLAGLGDALASVRAHLDTLDRATTEGEAS</sequence>
<dbReference type="Gene3D" id="1.10.10.10">
    <property type="entry name" value="Winged helix-like DNA-binding domain superfamily/Winged helix DNA-binding domain"/>
    <property type="match status" value="1"/>
</dbReference>
<dbReference type="SMART" id="SM00347">
    <property type="entry name" value="HTH_MARR"/>
    <property type="match status" value="1"/>
</dbReference>
<dbReference type="AlphaFoldDB" id="A0A6L9XY38"/>
<dbReference type="RefSeq" id="WP_163289286.1">
    <property type="nucleotide sequence ID" value="NZ_JAAGWY010000002.1"/>
</dbReference>
<name>A0A6L9XY38_9MICO</name>
<organism evidence="2 3">
    <name type="scientific">Leifsonia tongyongensis</name>
    <dbReference type="NCBI Taxonomy" id="1268043"/>
    <lineage>
        <taxon>Bacteria</taxon>
        <taxon>Bacillati</taxon>
        <taxon>Actinomycetota</taxon>
        <taxon>Actinomycetes</taxon>
        <taxon>Micrococcales</taxon>
        <taxon>Microbacteriaceae</taxon>
        <taxon>Leifsonia</taxon>
    </lineage>
</organism>
<keyword evidence="3" id="KW-1185">Reference proteome</keyword>
<dbReference type="GO" id="GO:0003700">
    <property type="term" value="F:DNA-binding transcription factor activity"/>
    <property type="evidence" value="ECO:0007669"/>
    <property type="project" value="InterPro"/>
</dbReference>
<dbReference type="PANTHER" id="PTHR33164:SF99">
    <property type="entry name" value="MARR FAMILY REGULATORY PROTEIN"/>
    <property type="match status" value="1"/>
</dbReference>
<dbReference type="InterPro" id="IPR036388">
    <property type="entry name" value="WH-like_DNA-bd_sf"/>
</dbReference>
<protein>
    <submittedName>
        <fullName evidence="2">MarR family transcriptional regulator</fullName>
    </submittedName>
</protein>
<dbReference type="SUPFAM" id="SSF46785">
    <property type="entry name" value="Winged helix' DNA-binding domain"/>
    <property type="match status" value="1"/>
</dbReference>
<gene>
    <name evidence="2" type="ORF">G3T36_08425</name>
</gene>
<dbReference type="Proteomes" id="UP000474967">
    <property type="component" value="Unassembled WGS sequence"/>
</dbReference>
<comment type="caution">
    <text evidence="2">The sequence shown here is derived from an EMBL/GenBank/DDBJ whole genome shotgun (WGS) entry which is preliminary data.</text>
</comment>
<dbReference type="PROSITE" id="PS50995">
    <property type="entry name" value="HTH_MARR_2"/>
    <property type="match status" value="1"/>
</dbReference>
<dbReference type="InterPro" id="IPR000835">
    <property type="entry name" value="HTH_MarR-typ"/>
</dbReference>
<reference evidence="2 3" key="1">
    <citation type="journal article" date="2014" name="J. Microbiol.">
        <title>Diaminobutyricibacter tongyongensis gen. nov., sp. nov. and Homoserinibacter gongjuensis gen. nov., sp. nov. belong to the family Microbacteriaceae.</title>
        <authorList>
            <person name="Kim S.J."/>
            <person name="Ahn J.H."/>
            <person name="Weon H.Y."/>
            <person name="Hamada M."/>
            <person name="Suzuki K."/>
            <person name="Kwon S.W."/>
        </authorList>
    </citation>
    <scope>NUCLEOTIDE SEQUENCE [LARGE SCALE GENOMIC DNA]</scope>
    <source>
        <strain evidence="2 3">NBRC 108724</strain>
    </source>
</reference>
<evidence type="ECO:0000313" key="3">
    <source>
        <dbReference type="Proteomes" id="UP000474967"/>
    </source>
</evidence>
<dbReference type="EMBL" id="JAAGWY010000002">
    <property type="protein sequence ID" value="NEN05898.1"/>
    <property type="molecule type" value="Genomic_DNA"/>
</dbReference>
<dbReference type="GO" id="GO:0006950">
    <property type="term" value="P:response to stress"/>
    <property type="evidence" value="ECO:0007669"/>
    <property type="project" value="TreeGrafter"/>
</dbReference>
<accession>A0A6L9XY38</accession>
<dbReference type="InterPro" id="IPR036390">
    <property type="entry name" value="WH_DNA-bd_sf"/>
</dbReference>
<proteinExistence type="predicted"/>
<evidence type="ECO:0000259" key="1">
    <source>
        <dbReference type="PROSITE" id="PS50995"/>
    </source>
</evidence>
<dbReference type="InterPro" id="IPR039422">
    <property type="entry name" value="MarR/SlyA-like"/>
</dbReference>